<dbReference type="EMBL" id="JALJOS010000004">
    <property type="protein sequence ID" value="KAK9840293.1"/>
    <property type="molecule type" value="Genomic_DNA"/>
</dbReference>
<gene>
    <name evidence="2" type="ORF">WJX74_007018</name>
</gene>
<evidence type="ECO:0000313" key="3">
    <source>
        <dbReference type="Proteomes" id="UP001438707"/>
    </source>
</evidence>
<feature type="compositionally biased region" description="Basic and acidic residues" evidence="1">
    <location>
        <begin position="56"/>
        <end position="86"/>
    </location>
</feature>
<protein>
    <submittedName>
        <fullName evidence="2">Uncharacterized protein</fullName>
    </submittedName>
</protein>
<proteinExistence type="predicted"/>
<organism evidence="2 3">
    <name type="scientific">Apatococcus lobatus</name>
    <dbReference type="NCBI Taxonomy" id="904363"/>
    <lineage>
        <taxon>Eukaryota</taxon>
        <taxon>Viridiplantae</taxon>
        <taxon>Chlorophyta</taxon>
        <taxon>core chlorophytes</taxon>
        <taxon>Trebouxiophyceae</taxon>
        <taxon>Chlorellales</taxon>
        <taxon>Chlorellaceae</taxon>
        <taxon>Apatococcus</taxon>
    </lineage>
</organism>
<reference evidence="2 3" key="1">
    <citation type="journal article" date="2024" name="Nat. Commun.">
        <title>Phylogenomics reveals the evolutionary origins of lichenization in chlorophyte algae.</title>
        <authorList>
            <person name="Puginier C."/>
            <person name="Libourel C."/>
            <person name="Otte J."/>
            <person name="Skaloud P."/>
            <person name="Haon M."/>
            <person name="Grisel S."/>
            <person name="Petersen M."/>
            <person name="Berrin J.G."/>
            <person name="Delaux P.M."/>
            <person name="Dal Grande F."/>
            <person name="Keller J."/>
        </authorList>
    </citation>
    <scope>NUCLEOTIDE SEQUENCE [LARGE SCALE GENOMIC DNA]</scope>
    <source>
        <strain evidence="2 3">SAG 2145</strain>
    </source>
</reference>
<feature type="compositionally biased region" description="Basic and acidic residues" evidence="1">
    <location>
        <begin position="35"/>
        <end position="46"/>
    </location>
</feature>
<feature type="compositionally biased region" description="Basic and acidic residues" evidence="1">
    <location>
        <begin position="110"/>
        <end position="126"/>
    </location>
</feature>
<feature type="region of interest" description="Disordered" evidence="1">
    <location>
        <begin position="15"/>
        <end position="126"/>
    </location>
</feature>
<name>A0AAW1S2C5_9CHLO</name>
<accession>A0AAW1S2C5</accession>
<evidence type="ECO:0000256" key="1">
    <source>
        <dbReference type="SAM" id="MobiDB-lite"/>
    </source>
</evidence>
<sequence length="126" mass="13553">MACLSRTVRQLASGRLCQSSWSGASTRAFATREGASTEEKYGKETDDNMAPPKGSQQKEGHDLDKKADSQEGKQSPEEAMKDREQAAKSSGQTEGSPPDLEDIPRGPSGRPDDPHTDPEKGINHNG</sequence>
<evidence type="ECO:0000313" key="2">
    <source>
        <dbReference type="EMBL" id="KAK9840293.1"/>
    </source>
</evidence>
<dbReference type="AlphaFoldDB" id="A0AAW1S2C5"/>
<comment type="caution">
    <text evidence="2">The sequence shown here is derived from an EMBL/GenBank/DDBJ whole genome shotgun (WGS) entry which is preliminary data.</text>
</comment>
<keyword evidence="3" id="KW-1185">Reference proteome</keyword>
<feature type="compositionally biased region" description="Polar residues" evidence="1">
    <location>
        <begin position="16"/>
        <end position="25"/>
    </location>
</feature>
<dbReference type="Proteomes" id="UP001438707">
    <property type="component" value="Unassembled WGS sequence"/>
</dbReference>